<organism evidence="1 2">
    <name type="scientific">Streptomyces virginiae</name>
    <name type="common">Streptomyces cinnamonensis</name>
    <dbReference type="NCBI Taxonomy" id="1961"/>
    <lineage>
        <taxon>Bacteria</taxon>
        <taxon>Bacillati</taxon>
        <taxon>Actinomycetota</taxon>
        <taxon>Actinomycetes</taxon>
        <taxon>Kitasatosporales</taxon>
        <taxon>Streptomycetaceae</taxon>
        <taxon>Streptomyces</taxon>
    </lineage>
</organism>
<gene>
    <name evidence="1" type="ORF">Scinn_33070</name>
</gene>
<proteinExistence type="predicted"/>
<protein>
    <submittedName>
        <fullName evidence="1">Uncharacterized protein</fullName>
    </submittedName>
</protein>
<evidence type="ECO:0000313" key="2">
    <source>
        <dbReference type="Proteomes" id="UP000660554"/>
    </source>
</evidence>
<dbReference type="Proteomes" id="UP000660554">
    <property type="component" value="Unassembled WGS sequence"/>
</dbReference>
<dbReference type="EMBL" id="BNDV01000008">
    <property type="protein sequence ID" value="GHI13844.1"/>
    <property type="molecule type" value="Genomic_DNA"/>
</dbReference>
<reference evidence="2" key="1">
    <citation type="submission" date="2020-09" db="EMBL/GenBank/DDBJ databases">
        <title>Whole genome shotgun sequence of Streptomyces cinnamonensis NBRC 15873.</title>
        <authorList>
            <person name="Komaki H."/>
            <person name="Tamura T."/>
        </authorList>
    </citation>
    <scope>NUCLEOTIDE SEQUENCE [LARGE SCALE GENOMIC DNA]</scope>
    <source>
        <strain evidence="2">NBRC 15873</strain>
    </source>
</reference>
<accession>A0ABQ3NM51</accession>
<evidence type="ECO:0000313" key="1">
    <source>
        <dbReference type="EMBL" id="GHI13844.1"/>
    </source>
</evidence>
<dbReference type="GeneID" id="86952695"/>
<dbReference type="RefSeq" id="WP_053612642.1">
    <property type="nucleotide sequence ID" value="NZ_BMRU01000036.1"/>
</dbReference>
<comment type="caution">
    <text evidence="1">The sequence shown here is derived from an EMBL/GenBank/DDBJ whole genome shotgun (WGS) entry which is preliminary data.</text>
</comment>
<sequence>MPRNPKKARRLVVDGHTYTWSVRHSHSRPGGGARDCCESLTVHLTGARGHLRMVFREGPGRLVPDGYWMVSGEVSLSASESLLLHEPGTVRALMEEARARGWRPDGPSGMEIDGWTLFEAALRRRKESAGPLAAPQA</sequence>
<keyword evidence="2" id="KW-1185">Reference proteome</keyword>
<name>A0ABQ3NM51_STRVG</name>